<keyword evidence="4 5" id="KW-0539">Nucleus</keyword>
<feature type="domain" description="Homeobox" evidence="8">
    <location>
        <begin position="58"/>
        <end position="118"/>
    </location>
</feature>
<evidence type="ECO:0000256" key="4">
    <source>
        <dbReference type="ARBA" id="ARBA00023242"/>
    </source>
</evidence>
<keyword evidence="2 5" id="KW-0238">DNA-binding</keyword>
<dbReference type="InterPro" id="IPR001356">
    <property type="entry name" value="HD"/>
</dbReference>
<dbReference type="InterPro" id="IPR017970">
    <property type="entry name" value="Homeobox_CS"/>
</dbReference>
<feature type="region of interest" description="Disordered" evidence="7">
    <location>
        <begin position="240"/>
        <end position="259"/>
    </location>
</feature>
<dbReference type="PANTHER" id="PTHR24324">
    <property type="entry name" value="HOMEOBOX PROTEIN HHEX"/>
    <property type="match status" value="1"/>
</dbReference>
<evidence type="ECO:0000256" key="3">
    <source>
        <dbReference type="ARBA" id="ARBA00023155"/>
    </source>
</evidence>
<dbReference type="SMART" id="SM00389">
    <property type="entry name" value="HOX"/>
    <property type="match status" value="1"/>
</dbReference>
<dbReference type="Proteomes" id="UP001479436">
    <property type="component" value="Unassembled WGS sequence"/>
</dbReference>
<feature type="compositionally biased region" description="Basic and acidic residues" evidence="7">
    <location>
        <begin position="371"/>
        <end position="382"/>
    </location>
</feature>
<comment type="caution">
    <text evidence="9">The sequence shown here is derived from an EMBL/GenBank/DDBJ whole genome shotgun (WGS) entry which is preliminary data.</text>
</comment>
<organism evidence="9 10">
    <name type="scientific">Basidiobolus ranarum</name>
    <dbReference type="NCBI Taxonomy" id="34480"/>
    <lineage>
        <taxon>Eukaryota</taxon>
        <taxon>Fungi</taxon>
        <taxon>Fungi incertae sedis</taxon>
        <taxon>Zoopagomycota</taxon>
        <taxon>Entomophthoromycotina</taxon>
        <taxon>Basidiobolomycetes</taxon>
        <taxon>Basidiobolales</taxon>
        <taxon>Basidiobolaceae</taxon>
        <taxon>Basidiobolus</taxon>
    </lineage>
</organism>
<feature type="region of interest" description="Disordered" evidence="7">
    <location>
        <begin position="1"/>
        <end position="33"/>
    </location>
</feature>
<reference evidence="9 10" key="1">
    <citation type="submission" date="2023-04" db="EMBL/GenBank/DDBJ databases">
        <title>Genome of Basidiobolus ranarum AG-B5.</title>
        <authorList>
            <person name="Stajich J.E."/>
            <person name="Carter-House D."/>
            <person name="Gryganskyi A."/>
        </authorList>
    </citation>
    <scope>NUCLEOTIDE SEQUENCE [LARGE SCALE GENOMIC DNA]</scope>
    <source>
        <strain evidence="9 10">AG-B5</strain>
    </source>
</reference>
<proteinExistence type="predicted"/>
<comment type="subcellular location">
    <subcellularLocation>
        <location evidence="1 5 6">Nucleus</location>
    </subcellularLocation>
</comment>
<name>A0ABR2WA49_9FUNG</name>
<feature type="region of interest" description="Disordered" evidence="7">
    <location>
        <begin position="365"/>
        <end position="389"/>
    </location>
</feature>
<dbReference type="Gene3D" id="1.10.10.60">
    <property type="entry name" value="Homeodomain-like"/>
    <property type="match status" value="1"/>
</dbReference>
<evidence type="ECO:0000256" key="1">
    <source>
        <dbReference type="ARBA" id="ARBA00004123"/>
    </source>
</evidence>
<dbReference type="Pfam" id="PF00046">
    <property type="entry name" value="Homeodomain"/>
    <property type="match status" value="1"/>
</dbReference>
<dbReference type="PROSITE" id="PS50071">
    <property type="entry name" value="HOMEOBOX_2"/>
    <property type="match status" value="1"/>
</dbReference>
<protein>
    <recommendedName>
        <fullName evidence="8">Homeobox domain-containing protein</fullName>
    </recommendedName>
</protein>
<dbReference type="SUPFAM" id="SSF46689">
    <property type="entry name" value="Homeodomain-like"/>
    <property type="match status" value="1"/>
</dbReference>
<evidence type="ECO:0000256" key="6">
    <source>
        <dbReference type="RuleBase" id="RU000682"/>
    </source>
</evidence>
<feature type="DNA-binding region" description="Homeobox" evidence="5">
    <location>
        <begin position="60"/>
        <end position="119"/>
    </location>
</feature>
<feature type="compositionally biased region" description="Polar residues" evidence="7">
    <location>
        <begin position="418"/>
        <end position="433"/>
    </location>
</feature>
<gene>
    <name evidence="9" type="ORF">K7432_001095</name>
</gene>
<evidence type="ECO:0000256" key="5">
    <source>
        <dbReference type="PROSITE-ProRule" id="PRU00108"/>
    </source>
</evidence>
<evidence type="ECO:0000256" key="2">
    <source>
        <dbReference type="ARBA" id="ARBA00023125"/>
    </source>
</evidence>
<keyword evidence="3 5" id="KW-0371">Homeobox</keyword>
<dbReference type="EMBL" id="JASJQH010006898">
    <property type="protein sequence ID" value="KAK9728381.1"/>
    <property type="molecule type" value="Genomic_DNA"/>
</dbReference>
<accession>A0ABR2WA49</accession>
<evidence type="ECO:0000259" key="8">
    <source>
        <dbReference type="PROSITE" id="PS50071"/>
    </source>
</evidence>
<dbReference type="PANTHER" id="PTHR24324:SF5">
    <property type="entry name" value="HEMATOPOIETICALLY-EXPRESSED HOMEOBOX PROTEIN HHEX"/>
    <property type="match status" value="1"/>
</dbReference>
<evidence type="ECO:0000313" key="9">
    <source>
        <dbReference type="EMBL" id="KAK9728381.1"/>
    </source>
</evidence>
<dbReference type="InterPro" id="IPR009057">
    <property type="entry name" value="Homeodomain-like_sf"/>
</dbReference>
<sequence>MSQTNNSPPPSVLPVESELPVESSSLSNDNVDQEELNAENLNWVNTNYDEFASFDPASISRKTRRRTNKQEQSILETAFQTNQRPDIATREKLAKELGMGTRAIQIWFQNKRQTLKKKKAEPLIVPVHSDQEEDSDEKGPGFTVLKISDCRVVKRPQISWPENAKTSPPLKADVEIPVYHRKKSCGYPSREVDLQEHKRRKSFSRNIPQLNTSQQLLVSESTAYESEGVRGSIERRRLSDLSDYSNPLPLTPETPSTTFIDKPIPSLSKGAFLLSPSFSATCATNALTTIEPLNSTNSQSTKGVSSGWSPVRSQAYTPLSPFSHSPQSFQLPPITPIQGPGISPLAYQHNSHTNPSSMDPLILPPPLIPEESTHHGVSDGHSRHQPLPSLRTLPENHDLSLSPLVLRDPASPMIHFPGSSSKMMTNQGQTSPFFLSDPMAPLSLKFSSIDEAQKEKIRPRV</sequence>
<dbReference type="PROSITE" id="PS00027">
    <property type="entry name" value="HOMEOBOX_1"/>
    <property type="match status" value="1"/>
</dbReference>
<dbReference type="CDD" id="cd00086">
    <property type="entry name" value="homeodomain"/>
    <property type="match status" value="1"/>
</dbReference>
<feature type="compositionally biased region" description="Low complexity" evidence="7">
    <location>
        <begin position="247"/>
        <end position="258"/>
    </location>
</feature>
<evidence type="ECO:0000256" key="7">
    <source>
        <dbReference type="SAM" id="MobiDB-lite"/>
    </source>
</evidence>
<feature type="region of interest" description="Disordered" evidence="7">
    <location>
        <begin position="417"/>
        <end position="436"/>
    </location>
</feature>
<feature type="compositionally biased region" description="Low complexity" evidence="7">
    <location>
        <begin position="13"/>
        <end position="28"/>
    </location>
</feature>
<keyword evidence="10" id="KW-1185">Reference proteome</keyword>
<evidence type="ECO:0000313" key="10">
    <source>
        <dbReference type="Proteomes" id="UP001479436"/>
    </source>
</evidence>
<dbReference type="InterPro" id="IPR051000">
    <property type="entry name" value="Homeobox_DNA-bind_prot"/>
</dbReference>